<feature type="compositionally biased region" description="Low complexity" evidence="1">
    <location>
        <begin position="29"/>
        <end position="41"/>
    </location>
</feature>
<gene>
    <name evidence="2" type="ORF">AN936_08420</name>
</gene>
<protein>
    <submittedName>
        <fullName evidence="2">Uncharacterized protein</fullName>
    </submittedName>
</protein>
<evidence type="ECO:0000313" key="2">
    <source>
        <dbReference type="EMBL" id="ALH80390.1"/>
    </source>
</evidence>
<accession>A0A0N9V814</accession>
<evidence type="ECO:0000313" key="3">
    <source>
        <dbReference type="Proteomes" id="UP000058074"/>
    </source>
</evidence>
<organism evidence="2 3">
    <name type="scientific">Sphingopyxis macrogoltabida</name>
    <name type="common">Sphingomonas macrogoltabidus</name>
    <dbReference type="NCBI Taxonomy" id="33050"/>
    <lineage>
        <taxon>Bacteria</taxon>
        <taxon>Pseudomonadati</taxon>
        <taxon>Pseudomonadota</taxon>
        <taxon>Alphaproteobacteria</taxon>
        <taxon>Sphingomonadales</taxon>
        <taxon>Sphingomonadaceae</taxon>
        <taxon>Sphingopyxis</taxon>
    </lineage>
</organism>
<sequence>MTTALLDMFTATPQLSAADRRDARKVGLRMASSRSSSPAQRALTATAAERAFANRSHDHMGVAIFMRGSTREEIKELHAAMRAGTNGQLDRPLAYVATTLRKLNWNERREAWRLFGQGLIL</sequence>
<reference evidence="2 3" key="1">
    <citation type="journal article" date="2015" name="Genome Announc.">
        <title>Complete Genome Sequence of Polypropylene Glycol- and Polyethylene Glycol-Degrading Sphingopyxis macrogoltabida Strain EY-1.</title>
        <authorList>
            <person name="Ohtsubo Y."/>
            <person name="Nagata Y."/>
            <person name="Numata M."/>
            <person name="Tsuchikane K."/>
            <person name="Hosoyama A."/>
            <person name="Yamazoe A."/>
            <person name="Tsuda M."/>
            <person name="Fujita N."/>
            <person name="Kawai F."/>
        </authorList>
    </citation>
    <scope>NUCLEOTIDE SEQUENCE [LARGE SCALE GENOMIC DNA]</scope>
    <source>
        <strain evidence="2 3">EY-1</strain>
    </source>
</reference>
<proteinExistence type="predicted"/>
<dbReference type="AlphaFoldDB" id="A0A0N9V814"/>
<dbReference type="KEGG" id="smag:AN936_08420"/>
<feature type="region of interest" description="Disordered" evidence="1">
    <location>
        <begin position="20"/>
        <end position="41"/>
    </location>
</feature>
<dbReference type="EMBL" id="CP012700">
    <property type="protein sequence ID" value="ALH80390.1"/>
    <property type="molecule type" value="Genomic_DNA"/>
</dbReference>
<name>A0A0N9V814_SPHMC</name>
<dbReference type="OrthoDB" id="9998832at2"/>
<dbReference type="RefSeq" id="WP_149037630.1">
    <property type="nucleotide sequence ID" value="NZ_CP012700.1"/>
</dbReference>
<dbReference type="Proteomes" id="UP000058074">
    <property type="component" value="Chromosome"/>
</dbReference>
<dbReference type="PATRIC" id="fig|33050.5.peg.1752"/>
<evidence type="ECO:0000256" key="1">
    <source>
        <dbReference type="SAM" id="MobiDB-lite"/>
    </source>
</evidence>